<sequence>MQEAVDGLNGWADTNKMALKKKTKDMWLCFTDSIPEPPRIQINDEEVERVNSFKLPGLSCQNDLKWNEHVDQITCKANKRLYHLRQCRKSQLPPEVGLTTSISKIRPVLEYTSPVWAGIPEYLQQEIERVQTRSLKILDLDRDYLPSLRSRRELTTIRKIRTIPAEPTHPCHTLLPGPREYPSELRQNHFDTVLSRTERHKQSFIARSGYINLITFNF</sequence>
<keyword evidence="2" id="KW-1185">Reference proteome</keyword>
<proteinExistence type="predicted"/>
<dbReference type="Proteomes" id="UP001152795">
    <property type="component" value="Unassembled WGS sequence"/>
</dbReference>
<dbReference type="EMBL" id="CACRXK020018685">
    <property type="protein sequence ID" value="CAB4032775.1"/>
    <property type="molecule type" value="Genomic_DNA"/>
</dbReference>
<organism evidence="1 2">
    <name type="scientific">Paramuricea clavata</name>
    <name type="common">Red gorgonian</name>
    <name type="synonym">Violescent sea-whip</name>
    <dbReference type="NCBI Taxonomy" id="317549"/>
    <lineage>
        <taxon>Eukaryota</taxon>
        <taxon>Metazoa</taxon>
        <taxon>Cnidaria</taxon>
        <taxon>Anthozoa</taxon>
        <taxon>Octocorallia</taxon>
        <taxon>Malacalcyonacea</taxon>
        <taxon>Plexauridae</taxon>
        <taxon>Paramuricea</taxon>
    </lineage>
</organism>
<comment type="caution">
    <text evidence="1">The sequence shown here is derived from an EMBL/GenBank/DDBJ whole genome shotgun (WGS) entry which is preliminary data.</text>
</comment>
<accession>A0A6S7JK06</accession>
<dbReference type="AlphaFoldDB" id="A0A6S7JK06"/>
<evidence type="ECO:0000313" key="1">
    <source>
        <dbReference type="EMBL" id="CAB4032775.1"/>
    </source>
</evidence>
<protein>
    <submittedName>
        <fullName evidence="1">Uncharacterized protein</fullName>
    </submittedName>
</protein>
<evidence type="ECO:0000313" key="2">
    <source>
        <dbReference type="Proteomes" id="UP001152795"/>
    </source>
</evidence>
<gene>
    <name evidence="1" type="ORF">PACLA_8A043818</name>
</gene>
<reference evidence="1" key="1">
    <citation type="submission" date="2020-04" db="EMBL/GenBank/DDBJ databases">
        <authorList>
            <person name="Alioto T."/>
            <person name="Alioto T."/>
            <person name="Gomez Garrido J."/>
        </authorList>
    </citation>
    <scope>NUCLEOTIDE SEQUENCE</scope>
    <source>
        <strain evidence="1">A484AB</strain>
    </source>
</reference>
<dbReference type="PANTHER" id="PTHR33332">
    <property type="entry name" value="REVERSE TRANSCRIPTASE DOMAIN-CONTAINING PROTEIN"/>
    <property type="match status" value="1"/>
</dbReference>
<name>A0A6S7JK06_PARCT</name>